<dbReference type="RefSeq" id="WP_354471654.1">
    <property type="nucleotide sequence ID" value="NZ_JBEPSB010000007.1"/>
</dbReference>
<dbReference type="EMBL" id="JBEPSB010000007">
    <property type="protein sequence ID" value="MET4560773.1"/>
    <property type="molecule type" value="Genomic_DNA"/>
</dbReference>
<dbReference type="Proteomes" id="UP001549363">
    <property type="component" value="Unassembled WGS sequence"/>
</dbReference>
<keyword evidence="1" id="KW-1133">Transmembrane helix</keyword>
<feature type="transmembrane region" description="Helical" evidence="1">
    <location>
        <begin position="110"/>
        <end position="133"/>
    </location>
</feature>
<comment type="caution">
    <text evidence="2">The sequence shown here is derived from an EMBL/GenBank/DDBJ whole genome shotgun (WGS) entry which is preliminary data.</text>
</comment>
<feature type="transmembrane region" description="Helical" evidence="1">
    <location>
        <begin position="51"/>
        <end position="77"/>
    </location>
</feature>
<protein>
    <submittedName>
        <fullName evidence="2">Uncharacterized protein</fullName>
    </submittedName>
</protein>
<sequence>MDNNLLISNILMLKRKLKIKVSKEIQGLELFEALQLEVRSLKAYQANSPNLVEIGAIVFSAVAIFVSSIAFYGSFIFDTSYYFSSTKDGSSPVEVGLATYLIKNSPDEKIINIVDVVYFAVVMVFFIGAWILIRQIRLLRKIKELEMLDYYLEMYIGKNENRKKTNIYPNMNNSISKVDIYNFK</sequence>
<gene>
    <name evidence="2" type="ORF">ABIA69_001917</name>
</gene>
<evidence type="ECO:0000313" key="3">
    <source>
        <dbReference type="Proteomes" id="UP001549363"/>
    </source>
</evidence>
<keyword evidence="1" id="KW-0472">Membrane</keyword>
<evidence type="ECO:0000313" key="2">
    <source>
        <dbReference type="EMBL" id="MET4560773.1"/>
    </source>
</evidence>
<keyword evidence="3" id="KW-1185">Reference proteome</keyword>
<proteinExistence type="predicted"/>
<reference evidence="2 3" key="1">
    <citation type="submission" date="2024-06" db="EMBL/GenBank/DDBJ databases">
        <title>Sorghum-associated microbial communities from plants grown in Nebraska, USA.</title>
        <authorList>
            <person name="Schachtman D."/>
        </authorList>
    </citation>
    <scope>NUCLEOTIDE SEQUENCE [LARGE SCALE GENOMIC DNA]</scope>
    <source>
        <strain evidence="2 3">736</strain>
    </source>
</reference>
<accession>A0ABV2PII9</accession>
<name>A0ABV2PII9_9BACI</name>
<evidence type="ECO:0000256" key="1">
    <source>
        <dbReference type="SAM" id="Phobius"/>
    </source>
</evidence>
<organism evidence="2 3">
    <name type="scientific">Lysinibacillus parviboronicapiens</name>
    <dbReference type="NCBI Taxonomy" id="436516"/>
    <lineage>
        <taxon>Bacteria</taxon>
        <taxon>Bacillati</taxon>
        <taxon>Bacillota</taxon>
        <taxon>Bacilli</taxon>
        <taxon>Bacillales</taxon>
        <taxon>Bacillaceae</taxon>
        <taxon>Lysinibacillus</taxon>
    </lineage>
</organism>
<keyword evidence="1" id="KW-0812">Transmembrane</keyword>